<keyword evidence="3" id="KW-1185">Reference proteome</keyword>
<name>A0ABS6XM99_9SPHN</name>
<gene>
    <name evidence="2" type="ORF">KY084_10710</name>
</gene>
<comment type="caution">
    <text evidence="2">The sequence shown here is derived from an EMBL/GenBank/DDBJ whole genome shotgun (WGS) entry which is preliminary data.</text>
</comment>
<accession>A0ABS6XM99</accession>
<dbReference type="Proteomes" id="UP001197214">
    <property type="component" value="Unassembled WGS sequence"/>
</dbReference>
<organism evidence="2 3">
    <name type="scientific">Stakelama flava</name>
    <dbReference type="NCBI Taxonomy" id="2860338"/>
    <lineage>
        <taxon>Bacteria</taxon>
        <taxon>Pseudomonadati</taxon>
        <taxon>Pseudomonadota</taxon>
        <taxon>Alphaproteobacteria</taxon>
        <taxon>Sphingomonadales</taxon>
        <taxon>Sphingomonadaceae</taxon>
        <taxon>Stakelama</taxon>
    </lineage>
</organism>
<evidence type="ECO:0000313" key="3">
    <source>
        <dbReference type="Proteomes" id="UP001197214"/>
    </source>
</evidence>
<evidence type="ECO:0000256" key="1">
    <source>
        <dbReference type="SAM" id="MobiDB-lite"/>
    </source>
</evidence>
<sequence length="230" mass="23287">MRTTLVLAGLTLLAACNSGGRDADEAPDNGSVAIDIPTRETPAPSPSPSPSATPTSIADSGEGASDSSGARPLLPTGWGPLRIGMTKAAVSAALGPDSNPDDVNGPDPASCEIYRPADAPQGMTVMLVDGRLARITLARGSDVKTSTGIGIGSPVSAIGRAYGARAKSSPHQYADAPAEYRTVWSTGGGGGQAYVQDPSARGIRFEVNEEGRVQFIHAGGPAIQYVEGCA</sequence>
<evidence type="ECO:0000313" key="2">
    <source>
        <dbReference type="EMBL" id="MBW4331343.1"/>
    </source>
</evidence>
<feature type="compositionally biased region" description="Low complexity" evidence="1">
    <location>
        <begin position="52"/>
        <end position="70"/>
    </location>
</feature>
<reference evidence="2 3" key="1">
    <citation type="submission" date="2021-07" db="EMBL/GenBank/DDBJ databases">
        <title>Stakelama flava sp. nov., a novel endophytic bacterium isolated from branch of Kandelia candel.</title>
        <authorList>
            <person name="Tuo L."/>
        </authorList>
    </citation>
    <scope>NUCLEOTIDE SEQUENCE [LARGE SCALE GENOMIC DNA]</scope>
    <source>
        <strain evidence="2 3">CBK3Z-3</strain>
    </source>
</reference>
<protein>
    <submittedName>
        <fullName evidence="2">Uncharacterized protein</fullName>
    </submittedName>
</protein>
<dbReference type="RefSeq" id="WP_219238454.1">
    <property type="nucleotide sequence ID" value="NZ_JAHWZX010000009.1"/>
</dbReference>
<feature type="region of interest" description="Disordered" evidence="1">
    <location>
        <begin position="92"/>
        <end position="111"/>
    </location>
</feature>
<proteinExistence type="predicted"/>
<dbReference type="PROSITE" id="PS51257">
    <property type="entry name" value="PROKAR_LIPOPROTEIN"/>
    <property type="match status" value="1"/>
</dbReference>
<dbReference type="EMBL" id="JAHWZX010000009">
    <property type="protein sequence ID" value="MBW4331343.1"/>
    <property type="molecule type" value="Genomic_DNA"/>
</dbReference>
<feature type="region of interest" description="Disordered" evidence="1">
    <location>
        <begin position="19"/>
        <end position="78"/>
    </location>
</feature>